<organism evidence="1 2">
    <name type="scientific">Elysia marginata</name>
    <dbReference type="NCBI Taxonomy" id="1093978"/>
    <lineage>
        <taxon>Eukaryota</taxon>
        <taxon>Metazoa</taxon>
        <taxon>Spiralia</taxon>
        <taxon>Lophotrochozoa</taxon>
        <taxon>Mollusca</taxon>
        <taxon>Gastropoda</taxon>
        <taxon>Heterobranchia</taxon>
        <taxon>Euthyneura</taxon>
        <taxon>Panpulmonata</taxon>
        <taxon>Sacoglossa</taxon>
        <taxon>Placobranchoidea</taxon>
        <taxon>Plakobranchidae</taxon>
        <taxon>Elysia</taxon>
    </lineage>
</organism>
<gene>
    <name evidence="1" type="ORF">ElyMa_002589300</name>
</gene>
<evidence type="ECO:0000313" key="1">
    <source>
        <dbReference type="EMBL" id="GFR91303.1"/>
    </source>
</evidence>
<accession>A0AAV4H0C3</accession>
<protein>
    <submittedName>
        <fullName evidence="1">Uncharacterized protein</fullName>
    </submittedName>
</protein>
<comment type="caution">
    <text evidence="1">The sequence shown here is derived from an EMBL/GenBank/DDBJ whole genome shotgun (WGS) entry which is preliminary data.</text>
</comment>
<reference evidence="1 2" key="1">
    <citation type="journal article" date="2021" name="Elife">
        <title>Chloroplast acquisition without the gene transfer in kleptoplastic sea slugs, Plakobranchus ocellatus.</title>
        <authorList>
            <person name="Maeda T."/>
            <person name="Takahashi S."/>
            <person name="Yoshida T."/>
            <person name="Shimamura S."/>
            <person name="Takaki Y."/>
            <person name="Nagai Y."/>
            <person name="Toyoda A."/>
            <person name="Suzuki Y."/>
            <person name="Arimoto A."/>
            <person name="Ishii H."/>
            <person name="Satoh N."/>
            <person name="Nishiyama T."/>
            <person name="Hasebe M."/>
            <person name="Maruyama T."/>
            <person name="Minagawa J."/>
            <person name="Obokata J."/>
            <person name="Shigenobu S."/>
        </authorList>
    </citation>
    <scope>NUCLEOTIDE SEQUENCE [LARGE SCALE GENOMIC DNA]</scope>
</reference>
<evidence type="ECO:0000313" key="2">
    <source>
        <dbReference type="Proteomes" id="UP000762676"/>
    </source>
</evidence>
<dbReference type="AlphaFoldDB" id="A0AAV4H0C3"/>
<dbReference type="Proteomes" id="UP000762676">
    <property type="component" value="Unassembled WGS sequence"/>
</dbReference>
<dbReference type="EMBL" id="BMAT01005338">
    <property type="protein sequence ID" value="GFR91303.1"/>
    <property type="molecule type" value="Genomic_DNA"/>
</dbReference>
<sequence>MAVSLSSKLIQIIRFFHGSMIGEVPPPESSQALSTCPMEENSADNLQVRRLADLVEKVLGGIKTLCSQHQPWENRGAIQTVTPFQSPAATHHYRWRGAKDCGKLHILVKRHLQRRFSRQRDRGQDQQSKQVASTTEFSNTTAVLWKQKSSYTVYNAVKLSSLLFRCETWTVFRRHSWRSSLA</sequence>
<proteinExistence type="predicted"/>
<keyword evidence="2" id="KW-1185">Reference proteome</keyword>
<name>A0AAV4H0C3_9GAST</name>